<keyword evidence="5" id="KW-1185">Reference proteome</keyword>
<dbReference type="InterPro" id="IPR024079">
    <property type="entry name" value="MetalloPept_cat_dom_sf"/>
</dbReference>
<feature type="chain" id="PRO_5046516310" evidence="1">
    <location>
        <begin position="19"/>
        <end position="803"/>
    </location>
</feature>
<evidence type="ECO:0000313" key="4">
    <source>
        <dbReference type="EMBL" id="MFC3195838.1"/>
    </source>
</evidence>
<evidence type="ECO:0000256" key="1">
    <source>
        <dbReference type="SAM" id="SignalP"/>
    </source>
</evidence>
<keyword evidence="4" id="KW-0482">Metalloprotease</keyword>
<organism evidence="4 5">
    <name type="scientific">Marinicella sediminis</name>
    <dbReference type="NCBI Taxonomy" id="1792834"/>
    <lineage>
        <taxon>Bacteria</taxon>
        <taxon>Pseudomonadati</taxon>
        <taxon>Pseudomonadota</taxon>
        <taxon>Gammaproteobacteria</taxon>
        <taxon>Lysobacterales</taxon>
        <taxon>Marinicellaceae</taxon>
        <taxon>Marinicella</taxon>
    </lineage>
</organism>
<keyword evidence="4" id="KW-0378">Hydrolase</keyword>
<reference evidence="5" key="1">
    <citation type="journal article" date="2019" name="Int. J. Syst. Evol. Microbiol.">
        <title>The Global Catalogue of Microorganisms (GCM) 10K type strain sequencing project: providing services to taxonomists for standard genome sequencing and annotation.</title>
        <authorList>
            <consortium name="The Broad Institute Genomics Platform"/>
            <consortium name="The Broad Institute Genome Sequencing Center for Infectious Disease"/>
            <person name="Wu L."/>
            <person name="Ma J."/>
        </authorList>
    </citation>
    <scope>NUCLEOTIDE SEQUENCE [LARGE SCALE GENOMIC DNA]</scope>
    <source>
        <strain evidence="5">KCTC 42953</strain>
    </source>
</reference>
<name>A0ABV7JG82_9GAMM</name>
<feature type="domain" description="DUF5117" evidence="3">
    <location>
        <begin position="82"/>
        <end position="273"/>
    </location>
</feature>
<dbReference type="PANTHER" id="PTHR38478:SF1">
    <property type="entry name" value="ZINC DEPENDENT METALLOPROTEASE DOMAIN LIPOPROTEIN"/>
    <property type="match status" value="1"/>
</dbReference>
<evidence type="ECO:0000259" key="3">
    <source>
        <dbReference type="Pfam" id="PF17148"/>
    </source>
</evidence>
<keyword evidence="1" id="KW-0732">Signal</keyword>
<dbReference type="InterPro" id="IPR034032">
    <property type="entry name" value="Zn_MMP-like_bac"/>
</dbReference>
<feature type="domain" description="EcxA zinc-binding" evidence="2">
    <location>
        <begin position="406"/>
        <end position="712"/>
    </location>
</feature>
<dbReference type="InterPro" id="IPR032534">
    <property type="entry name" value="EcxA_zinc-bd"/>
</dbReference>
<dbReference type="GO" id="GO:0008237">
    <property type="term" value="F:metallopeptidase activity"/>
    <property type="evidence" value="ECO:0007669"/>
    <property type="project" value="UniProtKB-KW"/>
</dbReference>
<accession>A0ABV7JG82</accession>
<keyword evidence="4" id="KW-0645">Protease</keyword>
<proteinExistence type="predicted"/>
<dbReference type="EMBL" id="JBHRTS010000010">
    <property type="protein sequence ID" value="MFC3195838.1"/>
    <property type="molecule type" value="Genomic_DNA"/>
</dbReference>
<evidence type="ECO:0000313" key="5">
    <source>
        <dbReference type="Proteomes" id="UP001595533"/>
    </source>
</evidence>
<dbReference type="Gene3D" id="3.40.390.10">
    <property type="entry name" value="Collagenase (Catalytic Domain)"/>
    <property type="match status" value="1"/>
</dbReference>
<dbReference type="PANTHER" id="PTHR38478">
    <property type="entry name" value="PEPTIDASE M1A AND M12B"/>
    <property type="match status" value="1"/>
</dbReference>
<evidence type="ECO:0000259" key="2">
    <source>
        <dbReference type="Pfam" id="PF16313"/>
    </source>
</evidence>
<dbReference type="SUPFAM" id="SSF55486">
    <property type="entry name" value="Metalloproteases ('zincins'), catalytic domain"/>
    <property type="match status" value="1"/>
</dbReference>
<dbReference type="Pfam" id="PF17148">
    <property type="entry name" value="DUF5117"/>
    <property type="match status" value="1"/>
</dbReference>
<dbReference type="CDD" id="cd04276">
    <property type="entry name" value="ZnMc_MMP_like_2"/>
    <property type="match status" value="1"/>
</dbReference>
<protein>
    <submittedName>
        <fullName evidence="4">Zinc-dependent metalloprotease</fullName>
    </submittedName>
</protein>
<dbReference type="RefSeq" id="WP_077412966.1">
    <property type="nucleotide sequence ID" value="NZ_JBHRTS010000010.1"/>
</dbReference>
<dbReference type="Proteomes" id="UP001595533">
    <property type="component" value="Unassembled WGS sequence"/>
</dbReference>
<feature type="signal peptide" evidence="1">
    <location>
        <begin position="1"/>
        <end position="18"/>
    </location>
</feature>
<comment type="caution">
    <text evidence="4">The sequence shown here is derived from an EMBL/GenBank/DDBJ whole genome shotgun (WGS) entry which is preliminary data.</text>
</comment>
<gene>
    <name evidence="4" type="ORF">ACFODZ_16405</name>
</gene>
<dbReference type="Pfam" id="PF16313">
    <property type="entry name" value="DUF4953"/>
    <property type="match status" value="1"/>
</dbReference>
<sequence length="803" mass="89988">MTRMSLLMLLLCIQPTFANDDTTKNIAEFTAQMEAHEGFVDFFRDPSEGKIYLQLEQFDQDLLYIWYLQSGVGSNDIGLDRGQIGGQALVQFQRFGNKVLMVEPNQSFRAHSDNPAERQAVEDGFARSVLWGGTVVAESEGSVLVDWTGFLLRDSQGISQRLSQLKEGQFSVDNQRSVIYPENTKNFPRNTEFEALITLQGNQPGKHVRSVAPTNDVLSIRTHHSLVELPEHPWKTRDFDPRSGGIPMSFKDYAAPLGESMNRQWLIRHRLEKQHPELTVSDPVAPIVYYLDPGTPEPVRSALLDGARWWADAFEAAGFSNAFEVKLLPAGADPLDIRYNTIQWVHRSTRGWSYGASIVDPRSGEILKGHVTLGSLRVRQDMLIAQSLLSPFKPGESTVAVEQAIKDMALARLRQLSAHEVGHTLGLIHNFYASSLDRASVMDYPHPLVKVTSSGELDLSDAYDVGIGSWDTLSLRYLYQPFAPEEEASQLQQMLTEARADGQVFIADRDARMPGGSHPMAHLWDNGRDAAQGLLDVLHVRQQALNNFGLNTIKSGEPVASLERHLVPVYLFHRYQTEAAVKLIGGVNYRYAIKGEDQVFATVVSAEQQQQALDAVLQTLSVKHLAVNEALLPLLLPPVEGSYRDREHFKHRTGLNFDALGVAETAALHSLQLLLNPQRLNRLVEHHARDNQMPVLSDVLQQLWQSTWEQKHQNSYHNAVQQGINWVTLQQLLNKATDPQLAAITRAEIHAFLDRKQRWLTKQRNKNPVNAMALTAIKQHFLQATEAMPYQAPTIPPGSPIGN</sequence>
<dbReference type="InterPro" id="IPR033413">
    <property type="entry name" value="DUF5117"/>
</dbReference>